<comment type="caution">
    <text evidence="1">The sequence shown here is derived from an EMBL/GenBank/DDBJ whole genome shotgun (WGS) entry which is preliminary data.</text>
</comment>
<protein>
    <submittedName>
        <fullName evidence="1">Uncharacterized protein</fullName>
    </submittedName>
</protein>
<gene>
    <name evidence="1" type="ORF">L3Q82_016097</name>
</gene>
<name>A0ACB8VQ31_9TELE</name>
<organism evidence="1 2">
    <name type="scientific">Scortum barcoo</name>
    <name type="common">barcoo grunter</name>
    <dbReference type="NCBI Taxonomy" id="214431"/>
    <lineage>
        <taxon>Eukaryota</taxon>
        <taxon>Metazoa</taxon>
        <taxon>Chordata</taxon>
        <taxon>Craniata</taxon>
        <taxon>Vertebrata</taxon>
        <taxon>Euteleostomi</taxon>
        <taxon>Actinopterygii</taxon>
        <taxon>Neopterygii</taxon>
        <taxon>Teleostei</taxon>
        <taxon>Neoteleostei</taxon>
        <taxon>Acanthomorphata</taxon>
        <taxon>Eupercaria</taxon>
        <taxon>Centrarchiformes</taxon>
        <taxon>Terapontoidei</taxon>
        <taxon>Terapontidae</taxon>
        <taxon>Scortum</taxon>
    </lineage>
</organism>
<proteinExistence type="predicted"/>
<dbReference type="Proteomes" id="UP000831701">
    <property type="component" value="Chromosome 19"/>
</dbReference>
<dbReference type="EMBL" id="CM041549">
    <property type="protein sequence ID" value="KAI3357693.1"/>
    <property type="molecule type" value="Genomic_DNA"/>
</dbReference>
<keyword evidence="2" id="KW-1185">Reference proteome</keyword>
<feature type="non-terminal residue" evidence="1">
    <location>
        <position position="1"/>
    </location>
</feature>
<evidence type="ECO:0000313" key="1">
    <source>
        <dbReference type="EMBL" id="KAI3357693.1"/>
    </source>
</evidence>
<reference evidence="1" key="1">
    <citation type="submission" date="2022-04" db="EMBL/GenBank/DDBJ databases">
        <title>Jade perch genome.</title>
        <authorList>
            <person name="Chao B."/>
        </authorList>
    </citation>
    <scope>NUCLEOTIDE SEQUENCE</scope>
    <source>
        <strain evidence="1">CB-2022</strain>
    </source>
</reference>
<evidence type="ECO:0000313" key="2">
    <source>
        <dbReference type="Proteomes" id="UP000831701"/>
    </source>
</evidence>
<sequence length="637" mass="69227">CGSGGPDGRHEGPGLHWCLALESTGAPTSTGHIPQVHKETRIQVQGLSGGFCDGRVPMRSSPLVLLLLIGVQAVLNMGGGLAQSSRAANHKLGQQTAANHRAGQQQAAAGDHLSDHHPSQEHRRTSHHRTKRTHRAASRAQDRSPVVGRSKSDPPPDPSIPVVDPKLFSKRRYRSSPRVVFSEVPPSHDALEGEGYDIEGVRGVRVRRRAGSHTMHRGEYSVCDSINTWVGNLTRATDIAGNEVTVLPNVTINNVVKKQFFYETTCRSPTHRGPGGANGGRPGGRGSKQGSKSGNSGCLGIDSRHWNSYCTNTHIFVSALTIFKERTAWRFIRINAAVGTGVDRYCVSARSQWRKTFRALHRDHRQQNAKMGKVEGGMKCVKYLLFVFNFTFWLMGSFVLAVGLWLRFDPETVSLLNGDKAPDTFFIGVYILIGAGSLVMLVGFFGCCGAVRESQCLLGSFFACLLIIFGAEVAAGVFGFLNKDKIIEDVQNFYATTYNENNNSTLIISYQEVLKCCGTIKSPCPGTEADTTDCESGIKEFFNSKLHIIGYVGIGIAGVMVSQDPGGDHWDDLQYGALLCHSQQQGGHLSCILQPLPITLPVPSTFVKTVQPSDQMSTSVHHPPSDPGNRPNSSFPL</sequence>
<accession>A0ACB8VQ31</accession>